<organism evidence="2 3">
    <name type="scientific">Maioricimonas rarisocia</name>
    <dbReference type="NCBI Taxonomy" id="2528026"/>
    <lineage>
        <taxon>Bacteria</taxon>
        <taxon>Pseudomonadati</taxon>
        <taxon>Planctomycetota</taxon>
        <taxon>Planctomycetia</taxon>
        <taxon>Planctomycetales</taxon>
        <taxon>Planctomycetaceae</taxon>
        <taxon>Maioricimonas</taxon>
    </lineage>
</organism>
<dbReference type="EMBL" id="CP036275">
    <property type="protein sequence ID" value="QDU40057.1"/>
    <property type="molecule type" value="Genomic_DNA"/>
</dbReference>
<reference evidence="2 3" key="1">
    <citation type="submission" date="2019-02" db="EMBL/GenBank/DDBJ databases">
        <title>Deep-cultivation of Planctomycetes and their phenomic and genomic characterization uncovers novel biology.</title>
        <authorList>
            <person name="Wiegand S."/>
            <person name="Jogler M."/>
            <person name="Boedeker C."/>
            <person name="Pinto D."/>
            <person name="Vollmers J."/>
            <person name="Rivas-Marin E."/>
            <person name="Kohn T."/>
            <person name="Peeters S.H."/>
            <person name="Heuer A."/>
            <person name="Rast P."/>
            <person name="Oberbeckmann S."/>
            <person name="Bunk B."/>
            <person name="Jeske O."/>
            <person name="Meyerdierks A."/>
            <person name="Storesund J.E."/>
            <person name="Kallscheuer N."/>
            <person name="Luecker S."/>
            <person name="Lage O.M."/>
            <person name="Pohl T."/>
            <person name="Merkel B.J."/>
            <person name="Hornburger P."/>
            <person name="Mueller R.-W."/>
            <person name="Bruemmer F."/>
            <person name="Labrenz M."/>
            <person name="Spormann A.M."/>
            <person name="Op den Camp H."/>
            <person name="Overmann J."/>
            <person name="Amann R."/>
            <person name="Jetten M.S.M."/>
            <person name="Mascher T."/>
            <person name="Medema M.H."/>
            <person name="Devos D.P."/>
            <person name="Kaster A.-K."/>
            <person name="Ovreas L."/>
            <person name="Rohde M."/>
            <person name="Galperin M.Y."/>
            <person name="Jogler C."/>
        </authorList>
    </citation>
    <scope>NUCLEOTIDE SEQUENCE [LARGE SCALE GENOMIC DNA]</scope>
    <source>
        <strain evidence="2 3">Mal4</strain>
    </source>
</reference>
<dbReference type="Proteomes" id="UP000320496">
    <property type="component" value="Chromosome"/>
</dbReference>
<keyword evidence="1" id="KW-0472">Membrane</keyword>
<proteinExistence type="predicted"/>
<dbReference type="KEGG" id="mri:Mal4_44110"/>
<evidence type="ECO:0000256" key="1">
    <source>
        <dbReference type="SAM" id="Phobius"/>
    </source>
</evidence>
<accession>A0A517ZC71</accession>
<dbReference type="OrthoDB" id="274356at2"/>
<evidence type="ECO:0000313" key="3">
    <source>
        <dbReference type="Proteomes" id="UP000320496"/>
    </source>
</evidence>
<dbReference type="AlphaFoldDB" id="A0A517ZC71"/>
<keyword evidence="3" id="KW-1185">Reference proteome</keyword>
<protein>
    <submittedName>
        <fullName evidence="2">Uncharacterized protein</fullName>
    </submittedName>
</protein>
<feature type="transmembrane region" description="Helical" evidence="1">
    <location>
        <begin position="108"/>
        <end position="131"/>
    </location>
</feature>
<name>A0A517ZC71_9PLAN</name>
<evidence type="ECO:0000313" key="2">
    <source>
        <dbReference type="EMBL" id="QDU40057.1"/>
    </source>
</evidence>
<dbReference type="RefSeq" id="WP_145371179.1">
    <property type="nucleotide sequence ID" value="NZ_CP036275.1"/>
</dbReference>
<keyword evidence="1" id="KW-0812">Transmembrane</keyword>
<gene>
    <name evidence="2" type="ORF">Mal4_44110</name>
</gene>
<sequence length="133" mass="14604">MIGNRVTERDIRDFLTLEGYLGAGARFAELELAAIQRPGWLQIFRFAVTARHPERGSTMLFGAVRDDERHQTTIRLFEDEQERDALLAEWSTDLIVLRNSSGPAAGTIPLLILVAATAAAAAIAVALGTWLDL</sequence>
<keyword evidence="1" id="KW-1133">Transmembrane helix</keyword>